<feature type="domain" description="NarG-like" evidence="15">
    <location>
        <begin position="6"/>
        <end position="223"/>
    </location>
</feature>
<keyword evidence="8 14" id="KW-1133">Transmembrane helix</keyword>
<dbReference type="InterPro" id="IPR051936">
    <property type="entry name" value="Heme-iron_electron_transfer"/>
</dbReference>
<proteinExistence type="predicted"/>
<evidence type="ECO:0000256" key="12">
    <source>
        <dbReference type="ARBA" id="ARBA00023136"/>
    </source>
</evidence>
<evidence type="ECO:0000259" key="15">
    <source>
        <dbReference type="Pfam" id="PF02665"/>
    </source>
</evidence>
<keyword evidence="12 14" id="KW-0472">Membrane</keyword>
<feature type="transmembrane region" description="Helical" evidence="14">
    <location>
        <begin position="182"/>
        <end position="200"/>
    </location>
</feature>
<feature type="binding site" description="axial binding residue" evidence="13">
    <location>
        <position position="205"/>
    </location>
    <ligand>
        <name>heme b</name>
        <dbReference type="ChEBI" id="CHEBI:60344"/>
        <label>1</label>
    </ligand>
    <ligandPart>
        <name>Fe</name>
        <dbReference type="ChEBI" id="CHEBI:18248"/>
    </ligandPart>
</feature>
<keyword evidence="11" id="KW-0534">Nitrate assimilation</keyword>
<dbReference type="SUPFAM" id="SSF103501">
    <property type="entry name" value="Respiratory nitrate reductase 1 gamma chain"/>
    <property type="match status" value="1"/>
</dbReference>
<keyword evidence="5 14" id="KW-0812">Transmembrane</keyword>
<evidence type="ECO:0000256" key="7">
    <source>
        <dbReference type="ARBA" id="ARBA00022982"/>
    </source>
</evidence>
<feature type="binding site" description="axial binding residue" evidence="13">
    <location>
        <position position="66"/>
    </location>
    <ligand>
        <name>heme b</name>
        <dbReference type="ChEBI" id="CHEBI:60344"/>
        <label>2</label>
    </ligand>
    <ligandPart>
        <name>Fe</name>
        <dbReference type="ChEBI" id="CHEBI:18248"/>
    </ligandPart>
</feature>
<evidence type="ECO:0000313" key="17">
    <source>
        <dbReference type="Proteomes" id="UP000252585"/>
    </source>
</evidence>
<dbReference type="GO" id="GO:0042128">
    <property type="term" value="P:nitrate assimilation"/>
    <property type="evidence" value="ECO:0007669"/>
    <property type="project" value="UniProtKB-KW"/>
</dbReference>
<feature type="binding site" description="axial binding residue" evidence="13">
    <location>
        <position position="187"/>
    </location>
    <ligand>
        <name>heme b</name>
        <dbReference type="ChEBI" id="CHEBI:60344"/>
        <label>2</label>
    </ligand>
    <ligandPart>
        <name>Fe</name>
        <dbReference type="ChEBI" id="CHEBI:18248"/>
    </ligandPart>
</feature>
<gene>
    <name evidence="16" type="ORF">DFR57_105144</name>
</gene>
<evidence type="ECO:0000256" key="6">
    <source>
        <dbReference type="ARBA" id="ARBA00022723"/>
    </source>
</evidence>
<dbReference type="GO" id="GO:0008940">
    <property type="term" value="F:nitrate reductase activity"/>
    <property type="evidence" value="ECO:0007669"/>
    <property type="project" value="InterPro"/>
</dbReference>
<evidence type="ECO:0000256" key="10">
    <source>
        <dbReference type="ARBA" id="ARBA00023004"/>
    </source>
</evidence>
<dbReference type="InterPro" id="IPR036197">
    <property type="entry name" value="NarG-like_sf"/>
</dbReference>
<keyword evidence="3" id="KW-1003">Cell membrane</keyword>
<evidence type="ECO:0000256" key="14">
    <source>
        <dbReference type="SAM" id="Phobius"/>
    </source>
</evidence>
<feature type="binding site" description="axial binding residue" evidence="13">
    <location>
        <position position="56"/>
    </location>
    <ligand>
        <name>heme b</name>
        <dbReference type="ChEBI" id="CHEBI:60344"/>
        <label>1</label>
    </ligand>
    <ligandPart>
        <name>Fe</name>
        <dbReference type="ChEBI" id="CHEBI:18248"/>
    </ligandPart>
</feature>
<evidence type="ECO:0000256" key="4">
    <source>
        <dbReference type="ARBA" id="ARBA00022617"/>
    </source>
</evidence>
<keyword evidence="6" id="KW-0479">Metal-binding</keyword>
<evidence type="ECO:0000256" key="1">
    <source>
        <dbReference type="ARBA" id="ARBA00004651"/>
    </source>
</evidence>
<evidence type="ECO:0000256" key="8">
    <source>
        <dbReference type="ARBA" id="ARBA00022989"/>
    </source>
</evidence>
<dbReference type="PANTHER" id="PTHR30598:SF3">
    <property type="entry name" value="RESPIRATORY NITRATE REDUCTASE 1 GAMMA CHAIN"/>
    <property type="match status" value="1"/>
</dbReference>
<keyword evidence="4 13" id="KW-0349">Heme</keyword>
<evidence type="ECO:0000256" key="3">
    <source>
        <dbReference type="ARBA" id="ARBA00022475"/>
    </source>
</evidence>
<dbReference type="GO" id="GO:0009325">
    <property type="term" value="C:nitrate reductase complex"/>
    <property type="evidence" value="ECO:0007669"/>
    <property type="project" value="InterPro"/>
</dbReference>
<keyword evidence="17" id="KW-1185">Reference proteome</keyword>
<dbReference type="GO" id="GO:0046872">
    <property type="term" value="F:metal ion binding"/>
    <property type="evidence" value="ECO:0007669"/>
    <property type="project" value="UniProtKB-KW"/>
</dbReference>
<evidence type="ECO:0000313" key="16">
    <source>
        <dbReference type="EMBL" id="RCW71960.1"/>
    </source>
</evidence>
<dbReference type="PANTHER" id="PTHR30598">
    <property type="entry name" value="NITRATE REDUCTASE PRIVATE CHAPERONE, REDOX ENZYME MATURATION PROTEIN REMP FAMILY"/>
    <property type="match status" value="1"/>
</dbReference>
<keyword evidence="9" id="KW-0560">Oxidoreductase</keyword>
<comment type="caution">
    <text evidence="16">The sequence shown here is derived from an EMBL/GenBank/DDBJ whole genome shotgun (WGS) entry which is preliminary data.</text>
</comment>
<keyword evidence="2" id="KW-0813">Transport</keyword>
<dbReference type="GO" id="GO:0019645">
    <property type="term" value="P:anaerobic electron transport chain"/>
    <property type="evidence" value="ECO:0007669"/>
    <property type="project" value="TreeGrafter"/>
</dbReference>
<sequence>MNMLDWFLWGIIPYIVLTIFIGGHIYRYQKDQFGWSSKSSEFLEKKLLRVGSLMFHFGIFMVLGGHFLGILVPVQVYNSLGVTEHQYHIIALTFGIPAGILAIIGLGILMYRRLSVKKILKTSSKGDIAVLFFLFVVIASGLSATFLNIDSHGFDYRTTIAPWFRGIFIFRVQPELMSEVPIWFKIHLIANYAFASIWPFTRMVHVFSFPARYLRRSYVIYKKQANQLN</sequence>
<dbReference type="EMBL" id="QPJJ01000005">
    <property type="protein sequence ID" value="RCW71960.1"/>
    <property type="molecule type" value="Genomic_DNA"/>
</dbReference>
<dbReference type="Gene3D" id="1.20.950.20">
    <property type="entry name" value="Transmembrane di-heme cytochromes, Chain C"/>
    <property type="match status" value="1"/>
</dbReference>
<feature type="transmembrane region" description="Helical" evidence="14">
    <location>
        <begin position="87"/>
        <end position="109"/>
    </location>
</feature>
<dbReference type="NCBIfam" id="TIGR00351">
    <property type="entry name" value="narI"/>
    <property type="match status" value="1"/>
</dbReference>
<dbReference type="Pfam" id="PF02665">
    <property type="entry name" value="Nitrate_red_gam"/>
    <property type="match status" value="1"/>
</dbReference>
<organism evidence="16 17">
    <name type="scientific">Saliterribacillus persicus</name>
    <dbReference type="NCBI Taxonomy" id="930114"/>
    <lineage>
        <taxon>Bacteria</taxon>
        <taxon>Bacillati</taxon>
        <taxon>Bacillota</taxon>
        <taxon>Bacilli</taxon>
        <taxon>Bacillales</taxon>
        <taxon>Bacillaceae</taxon>
        <taxon>Saliterribacillus</taxon>
    </lineage>
</organism>
<keyword evidence="7" id="KW-0249">Electron transport</keyword>
<name>A0A368XV54_9BACI</name>
<feature type="transmembrane region" description="Helical" evidence="14">
    <location>
        <begin position="6"/>
        <end position="26"/>
    </location>
</feature>
<evidence type="ECO:0000256" key="9">
    <source>
        <dbReference type="ARBA" id="ARBA00023002"/>
    </source>
</evidence>
<dbReference type="GO" id="GO:0009055">
    <property type="term" value="F:electron transfer activity"/>
    <property type="evidence" value="ECO:0007669"/>
    <property type="project" value="TreeGrafter"/>
</dbReference>
<feature type="transmembrane region" description="Helical" evidence="14">
    <location>
        <begin position="47"/>
        <end position="67"/>
    </location>
</feature>
<dbReference type="GO" id="GO:0020037">
    <property type="term" value="F:heme binding"/>
    <property type="evidence" value="ECO:0007669"/>
    <property type="project" value="TreeGrafter"/>
</dbReference>
<dbReference type="Proteomes" id="UP000252585">
    <property type="component" value="Unassembled WGS sequence"/>
</dbReference>
<dbReference type="InterPro" id="IPR023234">
    <property type="entry name" value="NarG-like_domain"/>
</dbReference>
<keyword evidence="10 13" id="KW-0408">Iron</keyword>
<accession>A0A368XV54</accession>
<dbReference type="AlphaFoldDB" id="A0A368XV54"/>
<comment type="subcellular location">
    <subcellularLocation>
        <location evidence="1">Cell membrane</location>
        <topology evidence="1">Multi-pass membrane protein</topology>
    </subcellularLocation>
</comment>
<evidence type="ECO:0000256" key="13">
    <source>
        <dbReference type="PIRSR" id="PIRSR603816-1"/>
    </source>
</evidence>
<reference evidence="16 17" key="1">
    <citation type="submission" date="2018-07" db="EMBL/GenBank/DDBJ databases">
        <title>Genomic Encyclopedia of Type Strains, Phase IV (KMG-IV): sequencing the most valuable type-strain genomes for metagenomic binning, comparative biology and taxonomic classification.</title>
        <authorList>
            <person name="Goeker M."/>
        </authorList>
    </citation>
    <scope>NUCLEOTIDE SEQUENCE [LARGE SCALE GENOMIC DNA]</scope>
    <source>
        <strain evidence="16 17">DSM 27696</strain>
    </source>
</reference>
<evidence type="ECO:0000256" key="5">
    <source>
        <dbReference type="ARBA" id="ARBA00022692"/>
    </source>
</evidence>
<evidence type="ECO:0000256" key="2">
    <source>
        <dbReference type="ARBA" id="ARBA00022448"/>
    </source>
</evidence>
<feature type="transmembrane region" description="Helical" evidence="14">
    <location>
        <begin position="130"/>
        <end position="149"/>
    </location>
</feature>
<protein>
    <submittedName>
        <fullName evidence="16">Respiratory nitrate reductase gamma subunit</fullName>
    </submittedName>
</protein>
<dbReference type="InterPro" id="IPR003816">
    <property type="entry name" value="Nitrate_red_gam"/>
</dbReference>
<dbReference type="FunFam" id="1.20.950.20:FF:000001">
    <property type="entry name" value="Respiratory nitrate reductase subunit gamma"/>
    <property type="match status" value="1"/>
</dbReference>
<evidence type="ECO:0000256" key="11">
    <source>
        <dbReference type="ARBA" id="ARBA00023063"/>
    </source>
</evidence>
<dbReference type="GO" id="GO:0005886">
    <property type="term" value="C:plasma membrane"/>
    <property type="evidence" value="ECO:0007669"/>
    <property type="project" value="UniProtKB-SubCell"/>
</dbReference>